<evidence type="ECO:0000313" key="1">
    <source>
        <dbReference type="EMBL" id="GGE02549.1"/>
    </source>
</evidence>
<dbReference type="RefSeq" id="WP_188908355.1">
    <property type="nucleotide sequence ID" value="NZ_BMIQ01000003.1"/>
</dbReference>
<comment type="caution">
    <text evidence="1">The sequence shown here is derived from an EMBL/GenBank/DDBJ whole genome shotgun (WGS) entry which is preliminary data.</text>
</comment>
<dbReference type="EMBL" id="BMIQ01000003">
    <property type="protein sequence ID" value="GGE02549.1"/>
    <property type="molecule type" value="Genomic_DNA"/>
</dbReference>
<organism evidence="1 2">
    <name type="scientific">Aureimonas endophytica</name>
    <dbReference type="NCBI Taxonomy" id="2027858"/>
    <lineage>
        <taxon>Bacteria</taxon>
        <taxon>Pseudomonadati</taxon>
        <taxon>Pseudomonadota</taxon>
        <taxon>Alphaproteobacteria</taxon>
        <taxon>Hyphomicrobiales</taxon>
        <taxon>Aurantimonadaceae</taxon>
        <taxon>Aureimonas</taxon>
    </lineage>
</organism>
<protein>
    <submittedName>
        <fullName evidence="1">Uncharacterized protein</fullName>
    </submittedName>
</protein>
<sequence>MNERTNPKAPLVAPAAYSKRDAFRAIVEAIAGANPITGALARIYQTTHPSKAARQQAAWFDAVTARVNEHARQLDRQDDMLAPTVMLDGLPEQLVTFMIRDCPNGLADRRYEIEDLQGELLDTDPRAIEGAAYDLQALGLVRVETPIGDWRVVLVQAAYAALDPLVIGWSPTADAIDLARLMLANDTGDAAELHAGTNWPMRRFNPAFQLLVPLFPEGRQRDFWHPEYELVGVAVAEEDRANLRRLLSEAEKWQ</sequence>
<reference evidence="1" key="1">
    <citation type="journal article" date="2014" name="Int. J. Syst. Evol. Microbiol.">
        <title>Complete genome sequence of Corynebacterium casei LMG S-19264T (=DSM 44701T), isolated from a smear-ripened cheese.</title>
        <authorList>
            <consortium name="US DOE Joint Genome Institute (JGI-PGF)"/>
            <person name="Walter F."/>
            <person name="Albersmeier A."/>
            <person name="Kalinowski J."/>
            <person name="Ruckert C."/>
        </authorList>
    </citation>
    <scope>NUCLEOTIDE SEQUENCE</scope>
    <source>
        <strain evidence="1">CGMCC 1.15367</strain>
    </source>
</reference>
<name>A0A916ZKS2_9HYPH</name>
<accession>A0A916ZKS2</accession>
<dbReference type="Proteomes" id="UP000644699">
    <property type="component" value="Unassembled WGS sequence"/>
</dbReference>
<proteinExistence type="predicted"/>
<dbReference type="AlphaFoldDB" id="A0A916ZKS2"/>
<reference evidence="1" key="2">
    <citation type="submission" date="2020-09" db="EMBL/GenBank/DDBJ databases">
        <authorList>
            <person name="Sun Q."/>
            <person name="Zhou Y."/>
        </authorList>
    </citation>
    <scope>NUCLEOTIDE SEQUENCE</scope>
    <source>
        <strain evidence="1">CGMCC 1.15367</strain>
    </source>
</reference>
<keyword evidence="2" id="KW-1185">Reference proteome</keyword>
<evidence type="ECO:0000313" key="2">
    <source>
        <dbReference type="Proteomes" id="UP000644699"/>
    </source>
</evidence>
<gene>
    <name evidence="1" type="ORF">GCM10011390_21790</name>
</gene>